<organism evidence="2 3">
    <name type="scientific">Salipaludibacillus aurantiacus</name>
    <dbReference type="NCBI Taxonomy" id="1601833"/>
    <lineage>
        <taxon>Bacteria</taxon>
        <taxon>Bacillati</taxon>
        <taxon>Bacillota</taxon>
        <taxon>Bacilli</taxon>
        <taxon>Bacillales</taxon>
        <taxon>Bacillaceae</taxon>
    </lineage>
</organism>
<keyword evidence="1" id="KW-0472">Membrane</keyword>
<gene>
    <name evidence="2" type="ORF">SAMN05518684_108187</name>
</gene>
<keyword evidence="1" id="KW-1133">Transmembrane helix</keyword>
<sequence length="350" mass="41678">MIDEWLRLEYLIGNSKDAVEYASWITASVIAIIAFTTIFLGQYYDRKSYKIQEIIYKFKSIDFQNSKELYDFITEYKFLLNNDSAFIKAKNIYFQACIVFTLVWLVNYFYFLYLYCSLLDRLIVLVATFAFIYFVWAVNDIFKDMENKTEGKYKNLPSIADLLNLGNCTSNYSSRTDLFSLADIKYHITVNMDDNSIDFKYISELPIHNFSICLPIKIGNYEIYIYTKLAKFENDIEPNHMLCQTLFSNSEETSIKKVRKIFFENKVHNEKDLLLQFDNEFYYYEINMEHKSLGISEIFSFNTVKNVTNRPFTESVKEKLISLEPNTWGFEVFKENELLYYYEDRVEELD</sequence>
<feature type="transmembrane region" description="Helical" evidence="1">
    <location>
        <begin position="122"/>
        <end position="142"/>
    </location>
</feature>
<evidence type="ECO:0000256" key="1">
    <source>
        <dbReference type="SAM" id="Phobius"/>
    </source>
</evidence>
<dbReference type="STRING" id="1601833.SAMN05518684_108187"/>
<feature type="transmembrane region" description="Helical" evidence="1">
    <location>
        <begin position="92"/>
        <end position="110"/>
    </location>
</feature>
<evidence type="ECO:0000313" key="3">
    <source>
        <dbReference type="Proteomes" id="UP000198571"/>
    </source>
</evidence>
<name>A0A1H9UVE2_9BACI</name>
<keyword evidence="1" id="KW-0812">Transmembrane</keyword>
<reference evidence="3" key="1">
    <citation type="submission" date="2016-10" db="EMBL/GenBank/DDBJ databases">
        <authorList>
            <person name="Varghese N."/>
            <person name="Submissions S."/>
        </authorList>
    </citation>
    <scope>NUCLEOTIDE SEQUENCE [LARGE SCALE GENOMIC DNA]</scope>
    <source>
        <strain evidence="3">S9</strain>
    </source>
</reference>
<dbReference type="RefSeq" id="WP_093052170.1">
    <property type="nucleotide sequence ID" value="NZ_FOGT01000008.1"/>
</dbReference>
<feature type="transmembrane region" description="Helical" evidence="1">
    <location>
        <begin position="21"/>
        <end position="41"/>
    </location>
</feature>
<keyword evidence="3" id="KW-1185">Reference proteome</keyword>
<protein>
    <submittedName>
        <fullName evidence="2">Uncharacterized protein</fullName>
    </submittedName>
</protein>
<accession>A0A1H9UVE2</accession>
<evidence type="ECO:0000313" key="2">
    <source>
        <dbReference type="EMBL" id="SES13104.1"/>
    </source>
</evidence>
<dbReference type="AlphaFoldDB" id="A0A1H9UVE2"/>
<dbReference type="Proteomes" id="UP000198571">
    <property type="component" value="Unassembled WGS sequence"/>
</dbReference>
<proteinExistence type="predicted"/>
<dbReference type="EMBL" id="FOGT01000008">
    <property type="protein sequence ID" value="SES13104.1"/>
    <property type="molecule type" value="Genomic_DNA"/>
</dbReference>